<accession>A0A0R1JNK6</accession>
<keyword evidence="1" id="KW-0812">Transmembrane</keyword>
<feature type="transmembrane region" description="Helical" evidence="1">
    <location>
        <begin position="34"/>
        <end position="67"/>
    </location>
</feature>
<dbReference type="InterPro" id="IPR012507">
    <property type="entry name" value="YibE_F"/>
</dbReference>
<dbReference type="GeneID" id="84783772"/>
<dbReference type="Proteomes" id="UP000051162">
    <property type="component" value="Unassembled WGS sequence"/>
</dbReference>
<dbReference type="PIRSF" id="PIRSF031503">
    <property type="entry name" value="UCP031503_mp"/>
    <property type="match status" value="1"/>
</dbReference>
<name>A0A0R1JNK6_9LACO</name>
<dbReference type="Pfam" id="PF07907">
    <property type="entry name" value="YibE_F"/>
    <property type="match status" value="1"/>
</dbReference>
<dbReference type="PANTHER" id="PTHR41771:SF1">
    <property type="entry name" value="MEMBRANE PROTEIN"/>
    <property type="match status" value="1"/>
</dbReference>
<dbReference type="EMBL" id="AZDT01000064">
    <property type="protein sequence ID" value="KRK73030.1"/>
    <property type="molecule type" value="Genomic_DNA"/>
</dbReference>
<dbReference type="PANTHER" id="PTHR41771">
    <property type="entry name" value="MEMBRANE PROTEIN-RELATED"/>
    <property type="match status" value="1"/>
</dbReference>
<sequence length="264" mass="28219">MSTITLLGLILLVLMVVVGGKAGAQSFLALLLNFGLLFLTIVLVAFHFSPLIVTLVVGMMVLALTIFMSSGDDLSSTVAFIASALVLVLLILLIVPVEHWAMVQGFGPEDSEDLEGLSVLVGISFVQVTIATAILSTLGAIAEAAMAIAAGLSEILDQHPQVTLKALFGDGITVGKQIIGTTFNTLFFGFFGGFLALFIWFTGVHYSFGEILNDKIFVAEILMILFSMLSVLLTVPVTTWVMTRAVAEKRRHAAKQTSPQDQVK</sequence>
<dbReference type="PATRIC" id="fig|1423773.3.peg.1009"/>
<dbReference type="RefSeq" id="WP_056944956.1">
    <property type="nucleotide sequence ID" value="NZ_AZDT01000064.1"/>
</dbReference>
<feature type="transmembrane region" description="Helical" evidence="1">
    <location>
        <begin position="183"/>
        <end position="201"/>
    </location>
</feature>
<evidence type="ECO:0000313" key="3">
    <source>
        <dbReference type="Proteomes" id="UP000051162"/>
    </source>
</evidence>
<gene>
    <name evidence="2" type="ORF">FD30_GL000984</name>
</gene>
<organism evidence="2 3">
    <name type="scientific">Levilactobacillus namurensis DSM 19117</name>
    <dbReference type="NCBI Taxonomy" id="1423773"/>
    <lineage>
        <taxon>Bacteria</taxon>
        <taxon>Bacillati</taxon>
        <taxon>Bacillota</taxon>
        <taxon>Bacilli</taxon>
        <taxon>Lactobacillales</taxon>
        <taxon>Lactobacillaceae</taxon>
        <taxon>Levilactobacillus</taxon>
    </lineage>
</organism>
<evidence type="ECO:0000256" key="1">
    <source>
        <dbReference type="SAM" id="Phobius"/>
    </source>
</evidence>
<comment type="caution">
    <text evidence="2">The sequence shown here is derived from an EMBL/GenBank/DDBJ whole genome shotgun (WGS) entry which is preliminary data.</text>
</comment>
<protein>
    <submittedName>
        <fullName evidence="2">Multitransmembrane protein</fullName>
    </submittedName>
</protein>
<dbReference type="OrthoDB" id="2414035at2"/>
<keyword evidence="1" id="KW-0472">Membrane</keyword>
<feature type="transmembrane region" description="Helical" evidence="1">
    <location>
        <begin position="117"/>
        <end position="142"/>
    </location>
</feature>
<reference evidence="2 3" key="1">
    <citation type="journal article" date="2015" name="Genome Announc.">
        <title>Expanding the biotechnology potential of lactobacilli through comparative genomics of 213 strains and associated genera.</title>
        <authorList>
            <person name="Sun Z."/>
            <person name="Harris H.M."/>
            <person name="McCann A."/>
            <person name="Guo C."/>
            <person name="Argimon S."/>
            <person name="Zhang W."/>
            <person name="Yang X."/>
            <person name="Jeffery I.B."/>
            <person name="Cooney J.C."/>
            <person name="Kagawa T.F."/>
            <person name="Liu W."/>
            <person name="Song Y."/>
            <person name="Salvetti E."/>
            <person name="Wrobel A."/>
            <person name="Rasinkangas P."/>
            <person name="Parkhill J."/>
            <person name="Rea M.C."/>
            <person name="O'Sullivan O."/>
            <person name="Ritari J."/>
            <person name="Douillard F.P."/>
            <person name="Paul Ross R."/>
            <person name="Yang R."/>
            <person name="Briner A.E."/>
            <person name="Felis G.E."/>
            <person name="de Vos W.M."/>
            <person name="Barrangou R."/>
            <person name="Klaenhammer T.R."/>
            <person name="Caufield P.W."/>
            <person name="Cui Y."/>
            <person name="Zhang H."/>
            <person name="O'Toole P.W."/>
        </authorList>
    </citation>
    <scope>NUCLEOTIDE SEQUENCE [LARGE SCALE GENOMIC DNA]</scope>
    <source>
        <strain evidence="2 3">DSM 19117</strain>
    </source>
</reference>
<dbReference type="InterPro" id="IPR014564">
    <property type="entry name" value="UCP031503_TM"/>
</dbReference>
<keyword evidence="3" id="KW-1185">Reference proteome</keyword>
<feature type="transmembrane region" description="Helical" evidence="1">
    <location>
        <begin position="221"/>
        <end position="242"/>
    </location>
</feature>
<evidence type="ECO:0000313" key="2">
    <source>
        <dbReference type="EMBL" id="KRK73030.1"/>
    </source>
</evidence>
<proteinExistence type="predicted"/>
<keyword evidence="1" id="KW-1133">Transmembrane helix</keyword>
<feature type="transmembrane region" description="Helical" evidence="1">
    <location>
        <begin position="79"/>
        <end position="97"/>
    </location>
</feature>
<dbReference type="STRING" id="1423773.FD30_GL000984"/>
<dbReference type="AlphaFoldDB" id="A0A0R1JNK6"/>